<evidence type="ECO:0000313" key="1">
    <source>
        <dbReference type="EMBL" id="JAH68221.1"/>
    </source>
</evidence>
<sequence>MNNVQFKNATQIAVCASHYTSFRQVNMYNKIINNVIICNHY</sequence>
<reference evidence="1" key="1">
    <citation type="submission" date="2014-11" db="EMBL/GenBank/DDBJ databases">
        <authorList>
            <person name="Amaro Gonzalez C."/>
        </authorList>
    </citation>
    <scope>NUCLEOTIDE SEQUENCE</scope>
</reference>
<accession>A0A0E9UR28</accession>
<reference evidence="1" key="2">
    <citation type="journal article" date="2015" name="Fish Shellfish Immunol.">
        <title>Early steps in the European eel (Anguilla anguilla)-Vibrio vulnificus interaction in the gills: Role of the RtxA13 toxin.</title>
        <authorList>
            <person name="Callol A."/>
            <person name="Pajuelo D."/>
            <person name="Ebbesson L."/>
            <person name="Teles M."/>
            <person name="MacKenzie S."/>
            <person name="Amaro C."/>
        </authorList>
    </citation>
    <scope>NUCLEOTIDE SEQUENCE</scope>
</reference>
<dbReference type="EMBL" id="GBXM01040356">
    <property type="protein sequence ID" value="JAH68221.1"/>
    <property type="molecule type" value="Transcribed_RNA"/>
</dbReference>
<name>A0A0E9UR28_ANGAN</name>
<protein>
    <submittedName>
        <fullName evidence="1">Uncharacterized protein</fullName>
    </submittedName>
</protein>
<proteinExistence type="predicted"/>
<dbReference type="AlphaFoldDB" id="A0A0E9UR28"/>
<organism evidence="1">
    <name type="scientific">Anguilla anguilla</name>
    <name type="common">European freshwater eel</name>
    <name type="synonym">Muraena anguilla</name>
    <dbReference type="NCBI Taxonomy" id="7936"/>
    <lineage>
        <taxon>Eukaryota</taxon>
        <taxon>Metazoa</taxon>
        <taxon>Chordata</taxon>
        <taxon>Craniata</taxon>
        <taxon>Vertebrata</taxon>
        <taxon>Euteleostomi</taxon>
        <taxon>Actinopterygii</taxon>
        <taxon>Neopterygii</taxon>
        <taxon>Teleostei</taxon>
        <taxon>Anguilliformes</taxon>
        <taxon>Anguillidae</taxon>
        <taxon>Anguilla</taxon>
    </lineage>
</organism>